<evidence type="ECO:0000313" key="16">
    <source>
        <dbReference type="Proteomes" id="UP000199531"/>
    </source>
</evidence>
<dbReference type="STRING" id="1121117.SAMN02745977_00026"/>
<evidence type="ECO:0000256" key="1">
    <source>
        <dbReference type="ARBA" id="ARBA00004496"/>
    </source>
</evidence>
<feature type="domain" description="Arginyl tRNA synthetase N-terminal" evidence="14">
    <location>
        <begin position="68"/>
        <end position="154"/>
    </location>
</feature>
<evidence type="ECO:0000256" key="4">
    <source>
        <dbReference type="ARBA" id="ARBA00022490"/>
    </source>
</evidence>
<dbReference type="SUPFAM" id="SSF55190">
    <property type="entry name" value="Arginyl-tRNA synthetase (ArgRS), N-terminal 'additional' domain"/>
    <property type="match status" value="1"/>
</dbReference>
<evidence type="ECO:0000259" key="13">
    <source>
        <dbReference type="SMART" id="SM00836"/>
    </source>
</evidence>
<dbReference type="SMART" id="SM00836">
    <property type="entry name" value="DALR_1"/>
    <property type="match status" value="1"/>
</dbReference>
<evidence type="ECO:0000256" key="8">
    <source>
        <dbReference type="ARBA" id="ARBA00022917"/>
    </source>
</evidence>
<dbReference type="PRINTS" id="PR01038">
    <property type="entry name" value="TRNASYNTHARG"/>
</dbReference>
<evidence type="ECO:0000313" key="15">
    <source>
        <dbReference type="EMBL" id="SEM97586.1"/>
    </source>
</evidence>
<dbReference type="HAMAP" id="MF_00123">
    <property type="entry name" value="Arg_tRNA_synth"/>
    <property type="match status" value="1"/>
</dbReference>
<dbReference type="FunFam" id="1.10.730.10:FF:000008">
    <property type="entry name" value="Arginine--tRNA ligase"/>
    <property type="match status" value="1"/>
</dbReference>
<dbReference type="InterPro" id="IPR035684">
    <property type="entry name" value="ArgRS_core"/>
</dbReference>
<evidence type="ECO:0000256" key="9">
    <source>
        <dbReference type="ARBA" id="ARBA00023146"/>
    </source>
</evidence>
<evidence type="ECO:0000256" key="6">
    <source>
        <dbReference type="ARBA" id="ARBA00022741"/>
    </source>
</evidence>
<dbReference type="GO" id="GO:0004814">
    <property type="term" value="F:arginine-tRNA ligase activity"/>
    <property type="evidence" value="ECO:0007669"/>
    <property type="project" value="UniProtKB-UniRule"/>
</dbReference>
<evidence type="ECO:0000256" key="10">
    <source>
        <dbReference type="ARBA" id="ARBA00049339"/>
    </source>
</evidence>
<dbReference type="SMART" id="SM01016">
    <property type="entry name" value="Arg_tRNA_synt_N"/>
    <property type="match status" value="1"/>
</dbReference>
<evidence type="ECO:0000256" key="12">
    <source>
        <dbReference type="RuleBase" id="RU363038"/>
    </source>
</evidence>
<dbReference type="Gene3D" id="3.40.50.620">
    <property type="entry name" value="HUPs"/>
    <property type="match status" value="1"/>
</dbReference>
<dbReference type="Pfam" id="PF03485">
    <property type="entry name" value="Arg_tRNA_synt_N"/>
    <property type="match status" value="1"/>
</dbReference>
<keyword evidence="6 11" id="KW-0547">Nucleotide-binding</keyword>
<comment type="subcellular location">
    <subcellularLocation>
        <location evidence="1 11">Cytoplasm</location>
    </subcellularLocation>
</comment>
<dbReference type="InterPro" id="IPR014729">
    <property type="entry name" value="Rossmann-like_a/b/a_fold"/>
</dbReference>
<dbReference type="InterPro" id="IPR005148">
    <property type="entry name" value="Arg-tRNA-synth_N"/>
</dbReference>
<keyword evidence="5 11" id="KW-0436">Ligase</keyword>
<name>A0A1H8CRH1_9BURK</name>
<dbReference type="SUPFAM" id="SSF47323">
    <property type="entry name" value="Anticodon-binding domain of a subclass of class I aminoacyl-tRNA synthetases"/>
    <property type="match status" value="1"/>
</dbReference>
<comment type="similarity">
    <text evidence="2 11 12">Belongs to the class-I aminoacyl-tRNA synthetase family.</text>
</comment>
<dbReference type="CDD" id="cd00671">
    <property type="entry name" value="ArgRS_core"/>
    <property type="match status" value="1"/>
</dbReference>
<keyword evidence="4 11" id="KW-0963">Cytoplasm</keyword>
<reference evidence="15 16" key="1">
    <citation type="submission" date="2016-10" db="EMBL/GenBank/DDBJ databases">
        <authorList>
            <person name="de Groot N.N."/>
        </authorList>
    </citation>
    <scope>NUCLEOTIDE SEQUENCE [LARGE SCALE GENOMIC DNA]</scope>
    <source>
        <strain evidence="15 16">DSM 15123</strain>
    </source>
</reference>
<dbReference type="GO" id="GO:0005524">
    <property type="term" value="F:ATP binding"/>
    <property type="evidence" value="ECO:0007669"/>
    <property type="project" value="UniProtKB-UniRule"/>
</dbReference>
<sequence>MPPRAFPNLRHRSRIERIVHLLRRSNDGFTNDALRMPCALQPPAPARQGVPPDCTPAFTIPPMLQVKQELLAALAAELEKLSPGAGARAAFEQPKQAAHGDWATNAAMQLAKPLKQNPRALGEQLKAALEAQPAYQQWVSAIDIAGPGFLNIRLKPEAKQQVVREVLSAGEAFGSKPQGAEKVLVEFVSANPTGPLHVGHGRQAALGDAICKLLATQGIQVYREFYYNDAGVQIDTLTKSTQLRARGFKPGDDCWPTDPENPASKAFYNGDYIQDIANDFLAKKSVHADDREFTANGDVDDYDNVRQFAVAYLRNEQDKDLQAFRLKFDNYYLESSLYTSGRVENAVQKLIANGHTYEQDGALWLRTTDFGDDKDRVMRKSDGGYTYFVPDVAYHIAKFERGYTRAINIQGTDHHGTIARVRAGLQAANVGIPQGYPDYVLHTMVRVVRGGEEVKISKRAGSYVTLRDLIEWTSADAVRFFLLSRKPDTEYTFDVDLAVQKNNENPVYYVQYAHARICSVLAQWQEKDGGKVADLASADLTALDTPAAQALLLKLSQYPDMLQGAAADFAPHDVTFYLRELAASYHSYYDAERILVDEPAVRLARLALVAATRQVLANGLSMLGVSAPEKM</sequence>
<dbReference type="AlphaFoldDB" id="A0A1H8CRH1"/>
<organism evidence="15 16">
    <name type="scientific">Brachymonas denitrificans DSM 15123</name>
    <dbReference type="NCBI Taxonomy" id="1121117"/>
    <lineage>
        <taxon>Bacteria</taxon>
        <taxon>Pseudomonadati</taxon>
        <taxon>Pseudomonadota</taxon>
        <taxon>Betaproteobacteria</taxon>
        <taxon>Burkholderiales</taxon>
        <taxon>Comamonadaceae</taxon>
        <taxon>Brachymonas</taxon>
    </lineage>
</organism>
<dbReference type="Gene3D" id="3.30.1360.70">
    <property type="entry name" value="Arginyl tRNA synthetase N-terminal domain"/>
    <property type="match status" value="1"/>
</dbReference>
<dbReference type="CDD" id="cd07956">
    <property type="entry name" value="Anticodon_Ia_Arg"/>
    <property type="match status" value="1"/>
</dbReference>
<dbReference type="Pfam" id="PF05746">
    <property type="entry name" value="DALR_1"/>
    <property type="match status" value="1"/>
</dbReference>
<feature type="domain" description="DALR anticodon binding" evidence="13">
    <location>
        <begin position="510"/>
        <end position="631"/>
    </location>
</feature>
<keyword evidence="8 11" id="KW-0648">Protein biosynthesis</keyword>
<dbReference type="InterPro" id="IPR001412">
    <property type="entry name" value="aa-tRNA-synth_I_CS"/>
</dbReference>
<dbReference type="NCBIfam" id="TIGR00456">
    <property type="entry name" value="argS"/>
    <property type="match status" value="1"/>
</dbReference>
<keyword evidence="9 11" id="KW-0030">Aminoacyl-tRNA synthetase</keyword>
<proteinExistence type="inferred from homology"/>
<dbReference type="PANTHER" id="PTHR11956:SF5">
    <property type="entry name" value="ARGININE--TRNA LIGASE, CYTOPLASMIC"/>
    <property type="match status" value="1"/>
</dbReference>
<comment type="catalytic activity">
    <reaction evidence="10 11">
        <text>tRNA(Arg) + L-arginine + ATP = L-arginyl-tRNA(Arg) + AMP + diphosphate</text>
        <dbReference type="Rhea" id="RHEA:20301"/>
        <dbReference type="Rhea" id="RHEA-COMP:9658"/>
        <dbReference type="Rhea" id="RHEA-COMP:9673"/>
        <dbReference type="ChEBI" id="CHEBI:30616"/>
        <dbReference type="ChEBI" id="CHEBI:32682"/>
        <dbReference type="ChEBI" id="CHEBI:33019"/>
        <dbReference type="ChEBI" id="CHEBI:78442"/>
        <dbReference type="ChEBI" id="CHEBI:78513"/>
        <dbReference type="ChEBI" id="CHEBI:456215"/>
        <dbReference type="EC" id="6.1.1.19"/>
    </reaction>
</comment>
<dbReference type="EC" id="6.1.1.19" evidence="11"/>
<keyword evidence="16" id="KW-1185">Reference proteome</keyword>
<dbReference type="Pfam" id="PF00750">
    <property type="entry name" value="tRNA-synt_1d"/>
    <property type="match status" value="1"/>
</dbReference>
<accession>A0A1H8CRH1</accession>
<dbReference type="InterPro" id="IPR001278">
    <property type="entry name" value="Arg-tRNA-ligase"/>
</dbReference>
<protein>
    <recommendedName>
        <fullName evidence="11">Arginine--tRNA ligase</fullName>
        <ecNumber evidence="11">6.1.1.19</ecNumber>
    </recommendedName>
    <alternativeName>
        <fullName evidence="11">Arginyl-tRNA synthetase</fullName>
        <shortName evidence="11">ArgRS</shortName>
    </alternativeName>
</protein>
<evidence type="ECO:0000256" key="11">
    <source>
        <dbReference type="HAMAP-Rule" id="MF_00123"/>
    </source>
</evidence>
<dbReference type="PROSITE" id="PS00178">
    <property type="entry name" value="AA_TRNA_LIGASE_I"/>
    <property type="match status" value="1"/>
</dbReference>
<dbReference type="Proteomes" id="UP000199531">
    <property type="component" value="Unassembled WGS sequence"/>
</dbReference>
<dbReference type="EMBL" id="FOCW01000001">
    <property type="protein sequence ID" value="SEM97586.1"/>
    <property type="molecule type" value="Genomic_DNA"/>
</dbReference>
<dbReference type="SUPFAM" id="SSF52374">
    <property type="entry name" value="Nucleotidylyl transferase"/>
    <property type="match status" value="1"/>
</dbReference>
<dbReference type="InterPro" id="IPR009080">
    <property type="entry name" value="tRNAsynth_Ia_anticodon-bd"/>
</dbReference>
<dbReference type="InterPro" id="IPR008909">
    <property type="entry name" value="DALR_anticod-bd"/>
</dbReference>
<evidence type="ECO:0000256" key="5">
    <source>
        <dbReference type="ARBA" id="ARBA00022598"/>
    </source>
</evidence>
<evidence type="ECO:0000256" key="2">
    <source>
        <dbReference type="ARBA" id="ARBA00005594"/>
    </source>
</evidence>
<feature type="short sequence motif" description="'HIGH' region" evidence="11">
    <location>
        <begin position="190"/>
        <end position="200"/>
    </location>
</feature>
<dbReference type="Gene3D" id="1.10.730.10">
    <property type="entry name" value="Isoleucyl-tRNA Synthetase, Domain 1"/>
    <property type="match status" value="1"/>
</dbReference>
<keyword evidence="7 11" id="KW-0067">ATP-binding</keyword>
<dbReference type="InterPro" id="IPR036695">
    <property type="entry name" value="Arg-tRNA-synth_N_sf"/>
</dbReference>
<dbReference type="GO" id="GO:0006420">
    <property type="term" value="P:arginyl-tRNA aminoacylation"/>
    <property type="evidence" value="ECO:0007669"/>
    <property type="project" value="UniProtKB-UniRule"/>
</dbReference>
<comment type="subunit">
    <text evidence="3 11">Monomer.</text>
</comment>
<evidence type="ECO:0000256" key="7">
    <source>
        <dbReference type="ARBA" id="ARBA00022840"/>
    </source>
</evidence>
<dbReference type="PANTHER" id="PTHR11956">
    <property type="entry name" value="ARGINYL-TRNA SYNTHETASE"/>
    <property type="match status" value="1"/>
</dbReference>
<gene>
    <name evidence="11" type="primary">argS</name>
    <name evidence="15" type="ORF">SAMN02745977_00026</name>
</gene>
<dbReference type="FunFam" id="3.40.50.620:FF:000062">
    <property type="entry name" value="Arginine--tRNA ligase"/>
    <property type="match status" value="1"/>
</dbReference>
<evidence type="ECO:0000259" key="14">
    <source>
        <dbReference type="SMART" id="SM01016"/>
    </source>
</evidence>
<evidence type="ECO:0000256" key="3">
    <source>
        <dbReference type="ARBA" id="ARBA00011245"/>
    </source>
</evidence>
<dbReference type="GO" id="GO:0005737">
    <property type="term" value="C:cytoplasm"/>
    <property type="evidence" value="ECO:0007669"/>
    <property type="project" value="UniProtKB-SubCell"/>
</dbReference>